<dbReference type="PANTHER" id="PTHR35385">
    <property type="entry name" value="PROTEIN B, PUTATIVE-RELATED-RELATED"/>
    <property type="match status" value="1"/>
</dbReference>
<reference evidence="1 2" key="1">
    <citation type="submission" date="2024-01" db="EMBL/GenBank/DDBJ databases">
        <authorList>
            <person name="Alioto T."/>
            <person name="Alioto T."/>
            <person name="Gomez Garrido J."/>
        </authorList>
    </citation>
    <scope>NUCLEOTIDE SEQUENCE [LARGE SCALE GENOMIC DNA]</scope>
</reference>
<evidence type="ECO:0000313" key="1">
    <source>
        <dbReference type="EMBL" id="CAK6979892.1"/>
    </source>
</evidence>
<accession>A0AAV1QAE6</accession>
<proteinExistence type="predicted"/>
<evidence type="ECO:0000313" key="2">
    <source>
        <dbReference type="Proteomes" id="UP001314229"/>
    </source>
</evidence>
<protein>
    <submittedName>
        <fullName evidence="1">Uncharacterized protein si:dkey-75a21.2</fullName>
    </submittedName>
</protein>
<name>A0AAV1QAE6_SCOSC</name>
<organism evidence="1 2">
    <name type="scientific">Scomber scombrus</name>
    <name type="common">Atlantic mackerel</name>
    <name type="synonym">Scomber vernalis</name>
    <dbReference type="NCBI Taxonomy" id="13677"/>
    <lineage>
        <taxon>Eukaryota</taxon>
        <taxon>Metazoa</taxon>
        <taxon>Chordata</taxon>
        <taxon>Craniata</taxon>
        <taxon>Vertebrata</taxon>
        <taxon>Euteleostomi</taxon>
        <taxon>Actinopterygii</taxon>
        <taxon>Neopterygii</taxon>
        <taxon>Teleostei</taxon>
        <taxon>Neoteleostei</taxon>
        <taxon>Acanthomorphata</taxon>
        <taxon>Pelagiaria</taxon>
        <taxon>Scombriformes</taxon>
        <taxon>Scombridae</taxon>
        <taxon>Scomber</taxon>
    </lineage>
</organism>
<sequence length="406" mass="46187">MMSTCLYCQQKSGRGDEATGDQLLLKNLLPAGYIHLVCSYEETAQTQFRAHIKLKLTSQEEVHKWLEDFQTSSGLTWRKAKTYPNTGRYNAYRVDMRCQHNTFPRTDVKKTKNTSCGATMYLVLKRHMHSQNRKSRSGDPHIKDGYLLNVNLRHEHNHRLSCADAVRRRDVSGETIAKLKTLFENGHTPSSALDSIKHELQEREGENYVHASADRSICPDVQFCYRLYYKLFQRAGSVVTESADCTNENISPEQDTSVEHLEEMIQQFCRSLTDKLKDDPQTFTAPVCTFLNSYDKMNDAARRLSAVLRSISVYIKLCGGEHIPPHPRPTSVYIKLCGGEHIPPDPRPTSVYIELCGGEHIPPHPRPTSVYIELCGGERIPPHPKPTSIYIKLYGGEHIPPHPRPC</sequence>
<comment type="caution">
    <text evidence="1">The sequence shown here is derived from an EMBL/GenBank/DDBJ whole genome shotgun (WGS) entry which is preliminary data.</text>
</comment>
<dbReference type="EMBL" id="CAWUFR010000624">
    <property type="protein sequence ID" value="CAK6979892.1"/>
    <property type="molecule type" value="Genomic_DNA"/>
</dbReference>
<keyword evidence="2" id="KW-1185">Reference proteome</keyword>
<gene>
    <name evidence="1" type="ORF">FSCOSCO3_A019449</name>
</gene>
<dbReference type="AlphaFoldDB" id="A0AAV1QAE6"/>
<dbReference type="PANTHER" id="PTHR35385:SF2">
    <property type="entry name" value="PROTEIN B, PUTATIVE-RELATED"/>
    <property type="match status" value="1"/>
</dbReference>
<dbReference type="Proteomes" id="UP001314229">
    <property type="component" value="Unassembled WGS sequence"/>
</dbReference>